<keyword evidence="1" id="KW-0732">Signal</keyword>
<protein>
    <recommendedName>
        <fullName evidence="4">Lipoprotein</fullName>
    </recommendedName>
</protein>
<organism evidence="2 3">
    <name type="scientific">Flavobacterium sediminilitoris</name>
    <dbReference type="NCBI Taxonomy" id="2024526"/>
    <lineage>
        <taxon>Bacteria</taxon>
        <taxon>Pseudomonadati</taxon>
        <taxon>Bacteroidota</taxon>
        <taxon>Flavobacteriia</taxon>
        <taxon>Flavobacteriales</taxon>
        <taxon>Flavobacteriaceae</taxon>
        <taxon>Flavobacterium</taxon>
    </lineage>
</organism>
<reference evidence="2" key="2">
    <citation type="submission" date="2022-04" db="EMBL/GenBank/DDBJ databases">
        <title>Complete Genome Sequence of Flavobacterium sediminilitoris YSM-43, Isolated from a Tidal Sediment.</title>
        <authorList>
            <person name="Lee P.A."/>
        </authorList>
    </citation>
    <scope>NUCLEOTIDE SEQUENCE</scope>
    <source>
        <strain evidence="2">YSM-43</strain>
    </source>
</reference>
<dbReference type="Proteomes" id="UP000830454">
    <property type="component" value="Chromosome"/>
</dbReference>
<evidence type="ECO:0000313" key="2">
    <source>
        <dbReference type="EMBL" id="UOX33058.1"/>
    </source>
</evidence>
<proteinExistence type="predicted"/>
<name>A0ABY4HJP6_9FLAO</name>
<feature type="chain" id="PRO_5046603920" description="Lipoprotein" evidence="1">
    <location>
        <begin position="22"/>
        <end position="392"/>
    </location>
</feature>
<reference evidence="2" key="1">
    <citation type="submission" date="2021-12" db="EMBL/GenBank/DDBJ databases">
        <authorList>
            <person name="Cha I.-T."/>
            <person name="Lee K.-E."/>
            <person name="Park S.-J."/>
        </authorList>
    </citation>
    <scope>NUCLEOTIDE SEQUENCE</scope>
    <source>
        <strain evidence="2">YSM-43</strain>
    </source>
</reference>
<gene>
    <name evidence="2" type="ORF">LXD69_13550</name>
</gene>
<feature type="signal peptide" evidence="1">
    <location>
        <begin position="1"/>
        <end position="21"/>
    </location>
</feature>
<evidence type="ECO:0000313" key="3">
    <source>
        <dbReference type="Proteomes" id="UP000830454"/>
    </source>
</evidence>
<keyword evidence="3" id="KW-1185">Reference proteome</keyword>
<evidence type="ECO:0000256" key="1">
    <source>
        <dbReference type="SAM" id="SignalP"/>
    </source>
</evidence>
<dbReference type="EMBL" id="CP090145">
    <property type="protein sequence ID" value="UOX33058.1"/>
    <property type="molecule type" value="Genomic_DNA"/>
</dbReference>
<dbReference type="RefSeq" id="WP_045967098.1">
    <property type="nucleotide sequence ID" value="NZ_CP090145.1"/>
</dbReference>
<dbReference type="PROSITE" id="PS51257">
    <property type="entry name" value="PROKAR_LIPOPROTEIN"/>
    <property type="match status" value="1"/>
</dbReference>
<evidence type="ECO:0008006" key="4">
    <source>
        <dbReference type="Google" id="ProtNLM"/>
    </source>
</evidence>
<accession>A0ABY4HJP6</accession>
<sequence length="392" mass="45770">MKKITFILLFLLIISCGVKQTQSMLSNGNYDGAIENAVDALRTNKTAKGKQDYVYLLEESFAKAKERDQSSLNLLIKENNPANYERIYNLYSKMRSRQERIKPLLPLPLLKEGRNAIFPMDDYSDEIISSKNNLSGFLYINAKKLMTSQNKMDFRQAFDDLRYLDELNPNYKDVRALMDQAQLKGTDFVHVYTKNETNMVIPTRLQDDLLDFSTYGINDKWTVYHNNRQKNINYDYGMIVNFRGIVISPEQVREKQFIKEKQIKDGTKTLLDSNGNVVKDSIGNAIKVDNFKTIKVNIYEFTQFKSCQVTAKIDYVDFRTNQLINAFPITSEFIFDYIYANYNGDKRACEADYYQYFERRAVPFPSNEQMIYDTGEDLKIKLKGIITNNRFR</sequence>